<dbReference type="InterPro" id="IPR003006">
    <property type="entry name" value="Ig/MHC_CS"/>
</dbReference>
<reference evidence="10" key="3">
    <citation type="submission" date="2025-09" db="UniProtKB">
        <authorList>
            <consortium name="Ensembl"/>
        </authorList>
    </citation>
    <scope>IDENTIFICATION</scope>
</reference>
<dbReference type="InterPro" id="IPR007110">
    <property type="entry name" value="Ig-like_dom"/>
</dbReference>
<evidence type="ECO:0000256" key="2">
    <source>
        <dbReference type="ARBA" id="ARBA00004613"/>
    </source>
</evidence>
<keyword evidence="4" id="KW-0964">Secreted</keyword>
<feature type="domain" description="Ig-like" evidence="9">
    <location>
        <begin position="29"/>
        <end position="121"/>
    </location>
</feature>
<sequence length="520" mass="57638">MGSDGLFECQEAQLHIPVTDHLIATSTAPSVFPLVPCCDSNSEDLSLLGCLVSNYFPEPVTVSWNSGVLDEKITTFPAAYDSKSGLYTTTSQLTSSDLSSQEFTCSVDHLPTKTKIKKSVSLKACGPVTIIPPTVKLFHSSCDPRGDAHSTIQLLCLISGFSPANVQVNWLVDGQEAESLFPYTTRPKREGGLTFTSQSELNITQGQWMSSKTYTCQVKHNGNIYEDSAQRCSDTDPRGISAYLTPPSAFDLYVSKAPLLTCLIVDLASADNAKVIWSRESGGTVSPSSPVVKKQYNGTVTVTSTLPVQANDWVEGETYTCRLEHPDLPKALIRTISKAPGKRIAPDVYMFPPSEEEKGNTVSLTCLVQNFFPSDIAVQWLYDNKEDHTGHHTTTRPYKDHGLDPSFFLYSRLVVNRSHWQEGHTYTCRVVHEALPGTHTLEKSLHYSADMDHEDICTEIENEELDGLWTTIYVFIVLFLLSVCYSATVTLFKVKWIFSAVLQLKPGTFHDYKNMIQQAT</sequence>
<keyword evidence="8" id="KW-0812">Transmembrane</keyword>
<reference evidence="10" key="2">
    <citation type="submission" date="2025-08" db="UniProtKB">
        <authorList>
            <consortium name="Ensembl"/>
        </authorList>
    </citation>
    <scope>IDENTIFICATION</scope>
</reference>
<feature type="transmembrane region" description="Helical" evidence="8">
    <location>
        <begin position="467"/>
        <end position="492"/>
    </location>
</feature>
<reference evidence="11" key="1">
    <citation type="submission" date="2018-12" db="EMBL/GenBank/DDBJ databases">
        <authorList>
            <person name="Yazar S."/>
        </authorList>
    </citation>
    <scope>NUCLEOTIDE SEQUENCE [LARGE SCALE GENOMIC DNA]</scope>
</reference>
<evidence type="ECO:0000256" key="4">
    <source>
        <dbReference type="ARBA" id="ARBA00022525"/>
    </source>
</evidence>
<dbReference type="GO" id="GO:0005886">
    <property type="term" value="C:plasma membrane"/>
    <property type="evidence" value="ECO:0007669"/>
    <property type="project" value="UniProtKB-SubCell"/>
</dbReference>
<dbReference type="SUPFAM" id="SSF48726">
    <property type="entry name" value="Immunoglobulin"/>
    <property type="match status" value="4"/>
</dbReference>
<dbReference type="CDD" id="cd05768">
    <property type="entry name" value="IgC1_CH3_IgAGD_CH4_IgAEM"/>
    <property type="match status" value="1"/>
</dbReference>
<keyword evidence="8" id="KW-1133">Transmembrane helix</keyword>
<keyword evidence="5 8" id="KW-0472">Membrane</keyword>
<evidence type="ECO:0000256" key="1">
    <source>
        <dbReference type="ARBA" id="ARBA00004236"/>
    </source>
</evidence>
<dbReference type="InterPro" id="IPR050380">
    <property type="entry name" value="Immune_Resp_Modulators"/>
</dbReference>
<dbReference type="FunFam" id="2.60.40.10:FF:000463">
    <property type="entry name" value="Immunoglobulin heavy constant gamma 1"/>
    <property type="match status" value="1"/>
</dbReference>
<dbReference type="GeneTree" id="ENSGT00940000163076"/>
<evidence type="ECO:0000256" key="7">
    <source>
        <dbReference type="ARBA" id="ARBA00023319"/>
    </source>
</evidence>
<dbReference type="FunFam" id="2.60.40.10:FF:001690">
    <property type="entry name" value="Immunoglobulin heavy constant epsilon"/>
    <property type="match status" value="1"/>
</dbReference>
<evidence type="ECO:0000256" key="3">
    <source>
        <dbReference type="ARBA" id="ARBA00022475"/>
    </source>
</evidence>
<dbReference type="Pfam" id="PF07654">
    <property type="entry name" value="C1-set"/>
    <property type="match status" value="4"/>
</dbReference>
<keyword evidence="7" id="KW-0393">Immunoglobulin domain</keyword>
<name>A0A4X2L844_VOMUR</name>
<keyword evidence="11" id="KW-1185">Reference proteome</keyword>
<dbReference type="PANTHER" id="PTHR23411">
    <property type="entry name" value="TAPASIN"/>
    <property type="match status" value="1"/>
</dbReference>
<proteinExistence type="predicted"/>
<evidence type="ECO:0000259" key="9">
    <source>
        <dbReference type="PROSITE" id="PS50835"/>
    </source>
</evidence>
<dbReference type="Proteomes" id="UP000314987">
    <property type="component" value="Unassembled WGS sequence"/>
</dbReference>
<evidence type="ECO:0000313" key="11">
    <source>
        <dbReference type="Proteomes" id="UP000314987"/>
    </source>
</evidence>
<protein>
    <recommendedName>
        <fullName evidence="9">Ig-like domain-containing protein</fullName>
    </recommendedName>
</protein>
<evidence type="ECO:0000256" key="8">
    <source>
        <dbReference type="SAM" id="Phobius"/>
    </source>
</evidence>
<evidence type="ECO:0000256" key="5">
    <source>
        <dbReference type="ARBA" id="ARBA00023136"/>
    </source>
</evidence>
<dbReference type="FunFam" id="2.60.40.10:FF:001540">
    <property type="entry name" value="Immunoglobulin heavy constant gamma 1"/>
    <property type="match status" value="1"/>
</dbReference>
<dbReference type="InterPro" id="IPR013783">
    <property type="entry name" value="Ig-like_fold"/>
</dbReference>
<dbReference type="PROSITE" id="PS00290">
    <property type="entry name" value="IG_MHC"/>
    <property type="match status" value="2"/>
</dbReference>
<accession>A0A4X2L844</accession>
<feature type="domain" description="Ig-like" evidence="9">
    <location>
        <begin position="237"/>
        <end position="337"/>
    </location>
</feature>
<dbReference type="FunFam" id="2.60.40.10:FF:000998">
    <property type="entry name" value="Immunoglobulin heavy constant epsilon"/>
    <property type="match status" value="1"/>
</dbReference>
<feature type="domain" description="Ig-like" evidence="9">
    <location>
        <begin position="346"/>
        <end position="446"/>
    </location>
</feature>
<organism evidence="10 11">
    <name type="scientific">Vombatus ursinus</name>
    <name type="common">Common wombat</name>
    <dbReference type="NCBI Taxonomy" id="29139"/>
    <lineage>
        <taxon>Eukaryota</taxon>
        <taxon>Metazoa</taxon>
        <taxon>Chordata</taxon>
        <taxon>Craniata</taxon>
        <taxon>Vertebrata</taxon>
        <taxon>Euteleostomi</taxon>
        <taxon>Mammalia</taxon>
        <taxon>Metatheria</taxon>
        <taxon>Diprotodontia</taxon>
        <taxon>Vombatidae</taxon>
        <taxon>Vombatus</taxon>
    </lineage>
</organism>
<dbReference type="PROSITE" id="PS50835">
    <property type="entry name" value="IG_LIKE"/>
    <property type="match status" value="4"/>
</dbReference>
<dbReference type="GO" id="GO:0042113">
    <property type="term" value="P:B cell activation"/>
    <property type="evidence" value="ECO:0007669"/>
    <property type="project" value="UniProtKB-ARBA"/>
</dbReference>
<keyword evidence="6" id="KW-1015">Disulfide bond</keyword>
<dbReference type="SMART" id="SM00407">
    <property type="entry name" value="IGc1"/>
    <property type="match status" value="4"/>
</dbReference>
<evidence type="ECO:0000256" key="6">
    <source>
        <dbReference type="ARBA" id="ARBA00023157"/>
    </source>
</evidence>
<comment type="subcellular location">
    <subcellularLocation>
        <location evidence="1">Cell membrane</location>
    </subcellularLocation>
    <subcellularLocation>
        <location evidence="2">Secreted</location>
    </subcellularLocation>
</comment>
<dbReference type="AlphaFoldDB" id="A0A4X2L844"/>
<dbReference type="Ensembl" id="ENSVURT00010020289.1">
    <property type="protein sequence ID" value="ENSVURP00010017865.1"/>
    <property type="gene ID" value="ENSVURG00010013637.1"/>
</dbReference>
<dbReference type="Gene3D" id="2.60.40.10">
    <property type="entry name" value="Immunoglobulins"/>
    <property type="match status" value="4"/>
</dbReference>
<keyword evidence="3" id="KW-1003">Cell membrane</keyword>
<dbReference type="InterPro" id="IPR036179">
    <property type="entry name" value="Ig-like_dom_sf"/>
</dbReference>
<dbReference type="STRING" id="29139.ENSVURP00010017865"/>
<evidence type="ECO:0000313" key="10">
    <source>
        <dbReference type="Ensembl" id="ENSVURP00010017865.1"/>
    </source>
</evidence>
<dbReference type="InterPro" id="IPR003597">
    <property type="entry name" value="Ig_C1-set"/>
</dbReference>
<dbReference type="GO" id="GO:1903131">
    <property type="term" value="P:mononuclear cell differentiation"/>
    <property type="evidence" value="ECO:0007669"/>
    <property type="project" value="UniProtKB-ARBA"/>
</dbReference>
<dbReference type="GO" id="GO:0005576">
    <property type="term" value="C:extracellular region"/>
    <property type="evidence" value="ECO:0007669"/>
    <property type="project" value="UniProtKB-SubCell"/>
</dbReference>
<feature type="domain" description="Ig-like" evidence="9">
    <location>
        <begin position="132"/>
        <end position="233"/>
    </location>
</feature>